<organism evidence="3 4">
    <name type="scientific">Actinomadura rugatobispora</name>
    <dbReference type="NCBI Taxonomy" id="1994"/>
    <lineage>
        <taxon>Bacteria</taxon>
        <taxon>Bacillati</taxon>
        <taxon>Actinomycetota</taxon>
        <taxon>Actinomycetes</taxon>
        <taxon>Streptosporangiales</taxon>
        <taxon>Thermomonosporaceae</taxon>
        <taxon>Actinomadura</taxon>
    </lineage>
</organism>
<dbReference type="PROSITE" id="PS51257">
    <property type="entry name" value="PROKAR_LIPOPROTEIN"/>
    <property type="match status" value="1"/>
</dbReference>
<feature type="compositionally biased region" description="Polar residues" evidence="1">
    <location>
        <begin position="67"/>
        <end position="77"/>
    </location>
</feature>
<evidence type="ECO:0000313" key="4">
    <source>
        <dbReference type="Proteomes" id="UP001596074"/>
    </source>
</evidence>
<evidence type="ECO:0000256" key="1">
    <source>
        <dbReference type="SAM" id="MobiDB-lite"/>
    </source>
</evidence>
<comment type="caution">
    <text evidence="3">The sequence shown here is derived from an EMBL/GenBank/DDBJ whole genome shotgun (WGS) entry which is preliminary data.</text>
</comment>
<evidence type="ECO:0000313" key="3">
    <source>
        <dbReference type="EMBL" id="MFC5745036.1"/>
    </source>
</evidence>
<name>A0ABW0ZP84_9ACTN</name>
<evidence type="ECO:0000256" key="2">
    <source>
        <dbReference type="SAM" id="SignalP"/>
    </source>
</evidence>
<keyword evidence="2" id="KW-0732">Signal</keyword>
<dbReference type="Proteomes" id="UP001596074">
    <property type="component" value="Unassembled WGS sequence"/>
</dbReference>
<accession>A0ABW0ZP84</accession>
<keyword evidence="4" id="KW-1185">Reference proteome</keyword>
<gene>
    <name evidence="3" type="ORF">ACFPZN_05360</name>
</gene>
<feature type="region of interest" description="Disordered" evidence="1">
    <location>
        <begin position="24"/>
        <end position="77"/>
    </location>
</feature>
<sequence>MRKIVITGVAAALALGLTACDGNGPAAAPSSPAGSAPAPSDNSTPRGGTSTPEGSGDSGAPAVQRTPLAQQGGQQIKSQWGRLRYMAPGKFAVGDVVFFTAEDTVLYVAGSTCPDGIRPPGASKCSMAGFDDWVKAAPHNATVRFSGQAATLIRETQ</sequence>
<feature type="compositionally biased region" description="Low complexity" evidence="1">
    <location>
        <begin position="24"/>
        <end position="40"/>
    </location>
</feature>
<feature type="compositionally biased region" description="Polar residues" evidence="1">
    <location>
        <begin position="41"/>
        <end position="53"/>
    </location>
</feature>
<dbReference type="EMBL" id="JBHSON010000005">
    <property type="protein sequence ID" value="MFC5745036.1"/>
    <property type="molecule type" value="Genomic_DNA"/>
</dbReference>
<feature type="signal peptide" evidence="2">
    <location>
        <begin position="1"/>
        <end position="19"/>
    </location>
</feature>
<reference evidence="4" key="1">
    <citation type="journal article" date="2019" name="Int. J. Syst. Evol. Microbiol.">
        <title>The Global Catalogue of Microorganisms (GCM) 10K type strain sequencing project: providing services to taxonomists for standard genome sequencing and annotation.</title>
        <authorList>
            <consortium name="The Broad Institute Genomics Platform"/>
            <consortium name="The Broad Institute Genome Sequencing Center for Infectious Disease"/>
            <person name="Wu L."/>
            <person name="Ma J."/>
        </authorList>
    </citation>
    <scope>NUCLEOTIDE SEQUENCE [LARGE SCALE GENOMIC DNA]</scope>
    <source>
        <strain evidence="4">KCTC 42087</strain>
    </source>
</reference>
<proteinExistence type="predicted"/>
<protein>
    <submittedName>
        <fullName evidence="3">Uncharacterized protein</fullName>
    </submittedName>
</protein>
<dbReference type="RefSeq" id="WP_378280660.1">
    <property type="nucleotide sequence ID" value="NZ_JBHSON010000005.1"/>
</dbReference>
<feature type="chain" id="PRO_5046714110" evidence="2">
    <location>
        <begin position="20"/>
        <end position="157"/>
    </location>
</feature>